<comment type="caution">
    <text evidence="1">The sequence shown here is derived from an EMBL/GenBank/DDBJ whole genome shotgun (WGS) entry which is preliminary data.</text>
</comment>
<dbReference type="EMBL" id="JAAGVY010000007">
    <property type="protein sequence ID" value="NEN23070.1"/>
    <property type="molecule type" value="Genomic_DNA"/>
</dbReference>
<dbReference type="Proteomes" id="UP000486602">
    <property type="component" value="Unassembled WGS sequence"/>
</dbReference>
<dbReference type="RefSeq" id="WP_163283904.1">
    <property type="nucleotide sequence ID" value="NZ_JAAGVY010000007.1"/>
</dbReference>
<dbReference type="AlphaFoldDB" id="A0A7K3WN44"/>
<protein>
    <submittedName>
        <fullName evidence="1">Uncharacterized protein</fullName>
    </submittedName>
</protein>
<gene>
    <name evidence="1" type="ORF">G3O08_06105</name>
</gene>
<sequence length="178" mass="19981">MKSKFAYLSIAVVTIIFVIGCVTAKKTSAPVSAQVNSISEKIETPFTVYRFRGNVYDRKKSPRFAFVAAIGDSGYIQGAPGNMDSGYYNFSLSAERASKVKALRVTLSQYDTIIQKFDFGRLRDSIVINDFTLNFIPVEYYIVNGYQDHIGGGAISADTIWLDKYGKPIKKEKKWKKE</sequence>
<name>A0A7K3WN44_9FLAO</name>
<keyword evidence="2" id="KW-1185">Reference proteome</keyword>
<reference evidence="1 2" key="1">
    <citation type="submission" date="2020-02" db="EMBL/GenBank/DDBJ databases">
        <title>Out from the shadows clarifying the taxonomy of the family Cryomorphaceae and related taxa by utilizing the GTDB taxonomic framework.</title>
        <authorList>
            <person name="Bowman J.P."/>
        </authorList>
    </citation>
    <scope>NUCLEOTIDE SEQUENCE [LARGE SCALE GENOMIC DNA]</scope>
    <source>
        <strain evidence="1 2">QSSC 1-22</strain>
    </source>
</reference>
<accession>A0A7K3WN44</accession>
<dbReference type="PROSITE" id="PS51257">
    <property type="entry name" value="PROKAR_LIPOPROTEIN"/>
    <property type="match status" value="1"/>
</dbReference>
<organism evidence="1 2">
    <name type="scientific">Cryomorpha ignava</name>
    <dbReference type="NCBI Taxonomy" id="101383"/>
    <lineage>
        <taxon>Bacteria</taxon>
        <taxon>Pseudomonadati</taxon>
        <taxon>Bacteroidota</taxon>
        <taxon>Flavobacteriia</taxon>
        <taxon>Flavobacteriales</taxon>
        <taxon>Cryomorphaceae</taxon>
        <taxon>Cryomorpha</taxon>
    </lineage>
</organism>
<evidence type="ECO:0000313" key="1">
    <source>
        <dbReference type="EMBL" id="NEN23070.1"/>
    </source>
</evidence>
<evidence type="ECO:0000313" key="2">
    <source>
        <dbReference type="Proteomes" id="UP000486602"/>
    </source>
</evidence>
<proteinExistence type="predicted"/>